<reference evidence="2" key="2">
    <citation type="submission" date="2020-05" db="EMBL/GenBank/DDBJ databases">
        <authorList>
            <person name="Kim H.-S."/>
            <person name="Proctor R.H."/>
            <person name="Brown D.W."/>
        </authorList>
    </citation>
    <scope>NUCLEOTIDE SEQUENCE</scope>
    <source>
        <strain evidence="2">NRRL 22465</strain>
    </source>
</reference>
<protein>
    <recommendedName>
        <fullName evidence="4">F-box domain-containing protein</fullName>
    </recommendedName>
</protein>
<keyword evidence="3" id="KW-1185">Reference proteome</keyword>
<dbReference type="Proteomes" id="UP000635477">
    <property type="component" value="Unassembled WGS sequence"/>
</dbReference>
<feature type="region of interest" description="Disordered" evidence="1">
    <location>
        <begin position="1"/>
        <end position="20"/>
    </location>
</feature>
<evidence type="ECO:0000313" key="2">
    <source>
        <dbReference type="EMBL" id="KAF4970773.1"/>
    </source>
</evidence>
<dbReference type="AlphaFoldDB" id="A0A8H4XD54"/>
<name>A0A8H4XD54_9HYPO</name>
<accession>A0A8H4XD54</accession>
<organism evidence="2 3">
    <name type="scientific">Fusarium zealandicum</name>
    <dbReference type="NCBI Taxonomy" id="1053134"/>
    <lineage>
        <taxon>Eukaryota</taxon>
        <taxon>Fungi</taxon>
        <taxon>Dikarya</taxon>
        <taxon>Ascomycota</taxon>
        <taxon>Pezizomycotina</taxon>
        <taxon>Sordariomycetes</taxon>
        <taxon>Hypocreomycetidae</taxon>
        <taxon>Hypocreales</taxon>
        <taxon>Nectriaceae</taxon>
        <taxon>Fusarium</taxon>
        <taxon>Fusarium staphyleae species complex</taxon>
    </lineage>
</organism>
<comment type="caution">
    <text evidence="2">The sequence shown here is derived from an EMBL/GenBank/DDBJ whole genome shotgun (WGS) entry which is preliminary data.</text>
</comment>
<gene>
    <name evidence="2" type="ORF">FZEAL_9976</name>
</gene>
<evidence type="ECO:0000256" key="1">
    <source>
        <dbReference type="SAM" id="MobiDB-lite"/>
    </source>
</evidence>
<dbReference type="OrthoDB" id="2588098at2759"/>
<reference evidence="2" key="1">
    <citation type="journal article" date="2020" name="BMC Genomics">
        <title>Correction to: Identification and distribution of gene clusters required for synthesis of sphingolipid metabolism inhibitors in diverse species of the filamentous fungus Fusarium.</title>
        <authorList>
            <person name="Kim H.S."/>
            <person name="Lohmar J.M."/>
            <person name="Busman M."/>
            <person name="Brown D.W."/>
            <person name="Naumann T.A."/>
            <person name="Divon H.H."/>
            <person name="Lysoe E."/>
            <person name="Uhlig S."/>
            <person name="Proctor R.H."/>
        </authorList>
    </citation>
    <scope>NUCLEOTIDE SEQUENCE</scope>
    <source>
        <strain evidence="2">NRRL 22465</strain>
    </source>
</reference>
<evidence type="ECO:0008006" key="4">
    <source>
        <dbReference type="Google" id="ProtNLM"/>
    </source>
</evidence>
<sequence>MRRRRDTRAYSPPGQGTRPTERWTLLVPNKEQQMRLPSLEDTNCWPLTPPSFCTCHLSFDAFKLLCGSIENINTNKHSRGVAQITPQQTPSHTRLEELVPELLGIIFTFLDPDDFISLGLCSQTLWAQAIGWAQNGYLRWRSAYSWAGTPVICVGSELQALPQSIYDMFPSAIPEAIPDKLDSGEHGQMLSQNRPGVWHNEAIERYEKTPVPFDDLYLDGFWKHIRSAGIPPELQESMAATFPTFSIEPGSKWYLRNLTQNEYIRMEAIITSDGEVTISFLGNHWLTLDIILLWLISWRGDDARDTYSWEQLEQFVGVTDTGLGDTMIDPTYGPLDHTFWPIWAGPWAGHRLDVVADEVGVGWVDRTGMIESLSGKWMRTLYGNALYDRDGVEQYWAEVFEQSGGAVNLNLREYGSDSYGSHSD</sequence>
<dbReference type="EMBL" id="JABEYC010001001">
    <property type="protein sequence ID" value="KAF4970773.1"/>
    <property type="molecule type" value="Genomic_DNA"/>
</dbReference>
<proteinExistence type="predicted"/>
<evidence type="ECO:0000313" key="3">
    <source>
        <dbReference type="Proteomes" id="UP000635477"/>
    </source>
</evidence>